<feature type="transmembrane region" description="Helical" evidence="2">
    <location>
        <begin position="64"/>
        <end position="85"/>
    </location>
</feature>
<dbReference type="EMBL" id="JAVRRL010000004">
    <property type="protein sequence ID" value="KAK5117712.1"/>
    <property type="molecule type" value="Genomic_DNA"/>
</dbReference>
<keyword evidence="2" id="KW-0472">Membrane</keyword>
<keyword evidence="2" id="KW-1133">Transmembrane helix</keyword>
<sequence>MSQSEVSIPRRRLITVHLDPAHIQGATPTKLPARRQLTSQGIWTCLRDLGIDSARRVYPLLKRILFSPFWLIIVLYGGLWAWLLYEEASVQGSQAVSDRVGNSFCARTRLCLANHTSIATSAFDLVAPALGAIEQLEPITVAVPELLEIEFTTTYANWATNSSNIWEWVSQEQYANLVKLRTSAADVKNSASALNESIDTVQSAVHNPNFGIIDTHDLQQALAEDRRHFRKLSYTGRNILYWLKEFFPPLYPLTMEGRMLLHLHNLTETNSNSSQAAIELLSDIVEQINTLQIALVDFERQLNSSGAAVIKLCRASASHLHNRGVDCAAELQEKRYTLRALQYVAQYTKGIFVVADIEVKETRDALAELGRTTGLAMRVPHLLQPLGVDGFEDEGQSHEEMPGNVSSREVFSW</sequence>
<evidence type="ECO:0000313" key="4">
    <source>
        <dbReference type="Proteomes" id="UP001310890"/>
    </source>
</evidence>
<organism evidence="3 4">
    <name type="scientific">Meristemomyces frigidus</name>
    <dbReference type="NCBI Taxonomy" id="1508187"/>
    <lineage>
        <taxon>Eukaryota</taxon>
        <taxon>Fungi</taxon>
        <taxon>Dikarya</taxon>
        <taxon>Ascomycota</taxon>
        <taxon>Pezizomycotina</taxon>
        <taxon>Dothideomycetes</taxon>
        <taxon>Dothideomycetidae</taxon>
        <taxon>Mycosphaerellales</taxon>
        <taxon>Teratosphaeriaceae</taxon>
        <taxon>Meristemomyces</taxon>
    </lineage>
</organism>
<proteinExistence type="predicted"/>
<dbReference type="AlphaFoldDB" id="A0AAN7TNF6"/>
<gene>
    <name evidence="3" type="ORF">LTR62_005136</name>
</gene>
<protein>
    <submittedName>
        <fullName evidence="3">Uncharacterized protein</fullName>
    </submittedName>
</protein>
<dbReference type="Proteomes" id="UP001310890">
    <property type="component" value="Unassembled WGS sequence"/>
</dbReference>
<name>A0AAN7TNF6_9PEZI</name>
<feature type="compositionally biased region" description="Polar residues" evidence="1">
    <location>
        <begin position="404"/>
        <end position="413"/>
    </location>
</feature>
<accession>A0AAN7TNF6</accession>
<feature type="region of interest" description="Disordered" evidence="1">
    <location>
        <begin position="393"/>
        <end position="413"/>
    </location>
</feature>
<comment type="caution">
    <text evidence="3">The sequence shown here is derived from an EMBL/GenBank/DDBJ whole genome shotgun (WGS) entry which is preliminary data.</text>
</comment>
<evidence type="ECO:0000256" key="2">
    <source>
        <dbReference type="SAM" id="Phobius"/>
    </source>
</evidence>
<keyword evidence="2" id="KW-0812">Transmembrane</keyword>
<reference evidence="3" key="1">
    <citation type="submission" date="2023-08" db="EMBL/GenBank/DDBJ databases">
        <title>Black Yeasts Isolated from many extreme environments.</title>
        <authorList>
            <person name="Coleine C."/>
            <person name="Stajich J.E."/>
            <person name="Selbmann L."/>
        </authorList>
    </citation>
    <scope>NUCLEOTIDE SEQUENCE</scope>
    <source>
        <strain evidence="3">CCFEE 5401</strain>
    </source>
</reference>
<evidence type="ECO:0000313" key="3">
    <source>
        <dbReference type="EMBL" id="KAK5117712.1"/>
    </source>
</evidence>
<evidence type="ECO:0000256" key="1">
    <source>
        <dbReference type="SAM" id="MobiDB-lite"/>
    </source>
</evidence>